<dbReference type="EMBL" id="BRXU01000027">
    <property type="protein sequence ID" value="GLC59279.1"/>
    <property type="molecule type" value="Genomic_DNA"/>
</dbReference>
<feature type="region of interest" description="Disordered" evidence="1">
    <location>
        <begin position="318"/>
        <end position="348"/>
    </location>
</feature>
<feature type="region of interest" description="Disordered" evidence="1">
    <location>
        <begin position="30"/>
        <end position="81"/>
    </location>
</feature>
<feature type="compositionally biased region" description="Polar residues" evidence="1">
    <location>
        <begin position="201"/>
        <end position="217"/>
    </location>
</feature>
<sequence>MPFIAGQAGRQSDKMPQCRQLTMSRTTCRMPYTTSQPMTPGRRRGGTPVGLWVGSSPRSPPPSPVESLAPQASRECGGKRNTTHDSCTLPADAPHPVTFHSLCRAAGRVAREAPPTPTPTPATHTISLLSLESRSCPRSFLASLQTRALPSVPSKHALVVASAHSHSLTLPAMPPSRPSRNGTHQHPQRRTTPASRHAKQQRNTYCPHTQHGSVQRTMHTKTQHTVTRRTVRVSMCACVSNGNETRNAVPKPSRNKRRCNTSPPGWGRRVRQLTTKHLSMRNGAPKRTPLMRFKCLQQPSPSNRHHIPNVLARPARFWPNQRPANEPRAAPPPPARPCTHSLRRCATS</sequence>
<name>A0A9W6F7L2_9CHLO</name>
<keyword evidence="3" id="KW-1185">Reference proteome</keyword>
<evidence type="ECO:0000313" key="2">
    <source>
        <dbReference type="EMBL" id="GLC59279.1"/>
    </source>
</evidence>
<accession>A0A9W6F7L2</accession>
<gene>
    <name evidence="2" type="primary">PLESTB002267</name>
    <name evidence="2" type="ORF">PLESTB_001469600</name>
</gene>
<feature type="compositionally biased region" description="Polar residues" evidence="1">
    <location>
        <begin position="178"/>
        <end position="194"/>
    </location>
</feature>
<dbReference type="Proteomes" id="UP001165080">
    <property type="component" value="Unassembled WGS sequence"/>
</dbReference>
<feature type="compositionally biased region" description="Low complexity" evidence="1">
    <location>
        <begin position="319"/>
        <end position="328"/>
    </location>
</feature>
<dbReference type="AlphaFoldDB" id="A0A9W6F7L2"/>
<evidence type="ECO:0000313" key="3">
    <source>
        <dbReference type="Proteomes" id="UP001165080"/>
    </source>
</evidence>
<feature type="region of interest" description="Disordered" evidence="1">
    <location>
        <begin position="245"/>
        <end position="267"/>
    </location>
</feature>
<comment type="caution">
    <text evidence="2">The sequence shown here is derived from an EMBL/GenBank/DDBJ whole genome shotgun (WGS) entry which is preliminary data.</text>
</comment>
<protein>
    <submittedName>
        <fullName evidence="2">Uncharacterized protein</fullName>
    </submittedName>
</protein>
<proteinExistence type="predicted"/>
<evidence type="ECO:0000256" key="1">
    <source>
        <dbReference type="SAM" id="MobiDB-lite"/>
    </source>
</evidence>
<organism evidence="2 3">
    <name type="scientific">Pleodorina starrii</name>
    <dbReference type="NCBI Taxonomy" id="330485"/>
    <lineage>
        <taxon>Eukaryota</taxon>
        <taxon>Viridiplantae</taxon>
        <taxon>Chlorophyta</taxon>
        <taxon>core chlorophytes</taxon>
        <taxon>Chlorophyceae</taxon>
        <taxon>CS clade</taxon>
        <taxon>Chlamydomonadales</taxon>
        <taxon>Volvocaceae</taxon>
        <taxon>Pleodorina</taxon>
    </lineage>
</organism>
<reference evidence="2 3" key="1">
    <citation type="journal article" date="2023" name="Commun. Biol.">
        <title>Reorganization of the ancestral sex-determining regions during the evolution of trioecy in Pleodorina starrii.</title>
        <authorList>
            <person name="Takahashi K."/>
            <person name="Suzuki S."/>
            <person name="Kawai-Toyooka H."/>
            <person name="Yamamoto K."/>
            <person name="Hamaji T."/>
            <person name="Ootsuki R."/>
            <person name="Yamaguchi H."/>
            <person name="Kawachi M."/>
            <person name="Higashiyama T."/>
            <person name="Nozaki H."/>
        </authorList>
    </citation>
    <scope>NUCLEOTIDE SEQUENCE [LARGE SCALE GENOMIC DNA]</scope>
    <source>
        <strain evidence="2 3">NIES-4479</strain>
    </source>
</reference>
<feature type="region of interest" description="Disordered" evidence="1">
    <location>
        <begin position="168"/>
        <end position="226"/>
    </location>
</feature>